<protein>
    <submittedName>
        <fullName evidence="2">Uncharacterized protein</fullName>
    </submittedName>
</protein>
<evidence type="ECO:0000313" key="3">
    <source>
        <dbReference type="Proteomes" id="UP000076935"/>
    </source>
</evidence>
<name>A0A177LB26_9BACI</name>
<dbReference type="AlphaFoldDB" id="A0A177LB26"/>
<gene>
    <name evidence="2" type="ORF">AWH49_08425</name>
</gene>
<dbReference type="Proteomes" id="UP000076935">
    <property type="component" value="Unassembled WGS sequence"/>
</dbReference>
<proteinExistence type="predicted"/>
<feature type="compositionally biased region" description="Basic and acidic residues" evidence="1">
    <location>
        <begin position="39"/>
        <end position="52"/>
    </location>
</feature>
<keyword evidence="3" id="KW-1185">Reference proteome</keyword>
<dbReference type="EMBL" id="LQWY01000005">
    <property type="protein sequence ID" value="OAH62684.1"/>
    <property type="molecule type" value="Genomic_DNA"/>
</dbReference>
<reference evidence="2 3" key="1">
    <citation type="submission" date="2016-01" db="EMBL/GenBank/DDBJ databases">
        <title>Investigation of taxonomic status of Bacillus aminovorans.</title>
        <authorList>
            <person name="Verma A."/>
            <person name="Pal Y."/>
            <person name="Krishnamurthi S."/>
        </authorList>
    </citation>
    <scope>NUCLEOTIDE SEQUENCE [LARGE SCALE GENOMIC DNA]</scope>
    <source>
        <strain evidence="2 3">DSM 1314</strain>
    </source>
</reference>
<comment type="caution">
    <text evidence="2">The sequence shown here is derived from an EMBL/GenBank/DDBJ whole genome shotgun (WGS) entry which is preliminary data.</text>
</comment>
<dbReference type="RefSeq" id="WP_034286265.1">
    <property type="nucleotide sequence ID" value="NZ_JBCNAN010000033.1"/>
</dbReference>
<organism evidence="2 3">
    <name type="scientific">Domibacillus aminovorans</name>
    <dbReference type="NCBI Taxonomy" id="29332"/>
    <lineage>
        <taxon>Bacteria</taxon>
        <taxon>Bacillati</taxon>
        <taxon>Bacillota</taxon>
        <taxon>Bacilli</taxon>
        <taxon>Bacillales</taxon>
        <taxon>Bacillaceae</taxon>
        <taxon>Domibacillus</taxon>
    </lineage>
</organism>
<sequence length="74" mass="8427">MAREDKSLAGLFPSAEEQPRNPQADPQENVLHPPEGGQNDERMSEEVRELDPVKGYNRVHVDHKNNNLNNKNPQ</sequence>
<evidence type="ECO:0000256" key="1">
    <source>
        <dbReference type="SAM" id="MobiDB-lite"/>
    </source>
</evidence>
<feature type="region of interest" description="Disordered" evidence="1">
    <location>
        <begin position="1"/>
        <end position="74"/>
    </location>
</feature>
<accession>A0A177LB26</accession>
<evidence type="ECO:0000313" key="2">
    <source>
        <dbReference type="EMBL" id="OAH62684.1"/>
    </source>
</evidence>